<dbReference type="Proteomes" id="UP000790709">
    <property type="component" value="Unassembled WGS sequence"/>
</dbReference>
<proteinExistence type="predicted"/>
<keyword evidence="2" id="KW-1185">Reference proteome</keyword>
<accession>A0ACB8AXV0</accession>
<evidence type="ECO:0000313" key="1">
    <source>
        <dbReference type="EMBL" id="KAH7918089.1"/>
    </source>
</evidence>
<sequence length="263" mass="28684">DAVQDEPVKIWSTLASIHVQERPGTRFNAWGDFFSIRKKEDESLSSLIARIEDSMSKVQELRPKDASKPYTLADLDAELVCMTMIRSLPEEYDHFASSLMLLKSLDKQELKSAFLAEETQRRRHADGPGALSSDSALATGSGQCRCGPNVTCFFCERPGHCTHKCRTMQRHKDSHKAQMAEERSKQRSKNASKAQDTSSSANSSSTPSTLSNSTSAASLSPGNSSTNLCNAQSITEFAGNASFRSSDPSNPLCVEAQRAIGAK</sequence>
<reference evidence="1" key="1">
    <citation type="journal article" date="2021" name="New Phytol.">
        <title>Evolutionary innovations through gain and loss of genes in the ectomycorrhizal Boletales.</title>
        <authorList>
            <person name="Wu G."/>
            <person name="Miyauchi S."/>
            <person name="Morin E."/>
            <person name="Kuo A."/>
            <person name="Drula E."/>
            <person name="Varga T."/>
            <person name="Kohler A."/>
            <person name="Feng B."/>
            <person name="Cao Y."/>
            <person name="Lipzen A."/>
            <person name="Daum C."/>
            <person name="Hundley H."/>
            <person name="Pangilinan J."/>
            <person name="Johnson J."/>
            <person name="Barry K."/>
            <person name="LaButti K."/>
            <person name="Ng V."/>
            <person name="Ahrendt S."/>
            <person name="Min B."/>
            <person name="Choi I.G."/>
            <person name="Park H."/>
            <person name="Plett J.M."/>
            <person name="Magnuson J."/>
            <person name="Spatafora J.W."/>
            <person name="Nagy L.G."/>
            <person name="Henrissat B."/>
            <person name="Grigoriev I.V."/>
            <person name="Yang Z.L."/>
            <person name="Xu J."/>
            <person name="Martin F.M."/>
        </authorList>
    </citation>
    <scope>NUCLEOTIDE SEQUENCE</scope>
    <source>
        <strain evidence="1">KUC20120723A-06</strain>
    </source>
</reference>
<evidence type="ECO:0000313" key="2">
    <source>
        <dbReference type="Proteomes" id="UP000790709"/>
    </source>
</evidence>
<feature type="non-terminal residue" evidence="1">
    <location>
        <position position="1"/>
    </location>
</feature>
<protein>
    <submittedName>
        <fullName evidence="1">Uncharacterized protein</fullName>
    </submittedName>
</protein>
<gene>
    <name evidence="1" type="ORF">BV22DRAFT_1025182</name>
</gene>
<comment type="caution">
    <text evidence="1">The sequence shown here is derived from an EMBL/GenBank/DDBJ whole genome shotgun (WGS) entry which is preliminary data.</text>
</comment>
<name>A0ACB8AXV0_9AGAM</name>
<organism evidence="1 2">
    <name type="scientific">Leucogyrophana mollusca</name>
    <dbReference type="NCBI Taxonomy" id="85980"/>
    <lineage>
        <taxon>Eukaryota</taxon>
        <taxon>Fungi</taxon>
        <taxon>Dikarya</taxon>
        <taxon>Basidiomycota</taxon>
        <taxon>Agaricomycotina</taxon>
        <taxon>Agaricomycetes</taxon>
        <taxon>Agaricomycetidae</taxon>
        <taxon>Boletales</taxon>
        <taxon>Boletales incertae sedis</taxon>
        <taxon>Leucogyrophana</taxon>
    </lineage>
</organism>
<dbReference type="EMBL" id="MU266858">
    <property type="protein sequence ID" value="KAH7918089.1"/>
    <property type="molecule type" value="Genomic_DNA"/>
</dbReference>